<keyword evidence="3" id="KW-0238">DNA-binding</keyword>
<dbReference type="Proteomes" id="UP001320245">
    <property type="component" value="Unassembled WGS sequence"/>
</dbReference>
<dbReference type="EMBL" id="JAJSPL020000014">
    <property type="protein sequence ID" value="KAK7743289.1"/>
    <property type="molecule type" value="Genomic_DNA"/>
</dbReference>
<evidence type="ECO:0000256" key="2">
    <source>
        <dbReference type="ARBA" id="ARBA00022723"/>
    </source>
</evidence>
<dbReference type="InterPro" id="IPR007219">
    <property type="entry name" value="XnlR_reg_dom"/>
</dbReference>
<evidence type="ECO:0000256" key="1">
    <source>
        <dbReference type="ARBA" id="ARBA00004123"/>
    </source>
</evidence>
<dbReference type="PANTHER" id="PTHR46910">
    <property type="entry name" value="TRANSCRIPTION FACTOR PDR1"/>
    <property type="match status" value="1"/>
</dbReference>
<dbReference type="GO" id="GO:0003677">
    <property type="term" value="F:DNA binding"/>
    <property type="evidence" value="ECO:0007669"/>
    <property type="project" value="UniProtKB-KW"/>
</dbReference>
<accession>A0AAN9U837</accession>
<evidence type="ECO:0000313" key="7">
    <source>
        <dbReference type="Proteomes" id="UP001320245"/>
    </source>
</evidence>
<name>A0AAN9U837_9PEZI</name>
<keyword evidence="2" id="KW-0479">Metal-binding</keyword>
<evidence type="ECO:0000259" key="5">
    <source>
        <dbReference type="Pfam" id="PF04082"/>
    </source>
</evidence>
<dbReference type="Pfam" id="PF04082">
    <property type="entry name" value="Fungal_trans"/>
    <property type="match status" value="1"/>
</dbReference>
<dbReference type="GO" id="GO:0003700">
    <property type="term" value="F:DNA-binding transcription factor activity"/>
    <property type="evidence" value="ECO:0007669"/>
    <property type="project" value="InterPro"/>
</dbReference>
<reference evidence="6 7" key="1">
    <citation type="journal article" date="2023" name="PLoS ONE">
        <title>Cytospora paraplurivora sp. nov. isolated from orchards with fruit tree decline syndrome in Ontario, Canada.</title>
        <authorList>
            <person name="Ilyukhin E."/>
            <person name="Nguyen H.D.T."/>
            <person name="Castle A.J."/>
            <person name="Ellouze W."/>
        </authorList>
    </citation>
    <scope>NUCLEOTIDE SEQUENCE [LARGE SCALE GENOMIC DNA]</scope>
    <source>
        <strain evidence="6 7">FDS-564</strain>
    </source>
</reference>
<gene>
    <name evidence="6" type="ORF">SLS53_004374</name>
</gene>
<comment type="subcellular location">
    <subcellularLocation>
        <location evidence="1">Nucleus</location>
    </subcellularLocation>
</comment>
<sequence length="680" mass="74417">MEVADIDINEDSGDYSAIASTRATMLRQLECFPFQGKCPQPAVSKDRRPVVAPPQLISRLFVDGFLRSINSRIPIFDEKSLRDAVDTYYSGISHVPSSVSSASPSAPVAGEVVTESPWAIIFTNISLLGLGLETHVTRWQGTLVGSSSISTSLLTDDLISSFLRNCDRALADLTPYTRPTLLHVQALLTLEFYGNNLFEKVLQTACHVGRMLGLHLSKAHDSIHVSDESPRERERVFRVLYGMDKQRAFLTGGPCDLYHFDSDLELWQSVAMKPNEVDSPSRKLIAAFDDLMMIWEEIYLKLYSARAIAAGAAYASSQVAGLKDLLIKWHEYHPGVLETTMSHPPSAEDGDGSGIQHSIGGHDVDDLVSMQFELRYCYHVTQVLVLRCERSEDERAQMQMRHHARTSLQLIVEMSNIGDGTQPTPSRVAKARLATLSRVLGSYPMIAFMDLVVFHLDQFIPNRPQPTNDPTRGESQDAEADIKLLHAVPRLVQGLQHADRPSTYLSRLGLGLGWAARVLDETRKAWLKGPDSRELSVIVPSSPALGANAISTDGSTGAVTSSIMASGWENLPSTIRQTQQQHEQGTHPASDRMDMDMGMPASTQAQMPANSGYTPVSLELGAGTFGSMYDAIGGWSASQSLDGMGEGGGGHVPRTSTGGCGFHGLDLWQDFFMQEKPDSV</sequence>
<organism evidence="6 7">
    <name type="scientific">Cytospora paraplurivora</name>
    <dbReference type="NCBI Taxonomy" id="2898453"/>
    <lineage>
        <taxon>Eukaryota</taxon>
        <taxon>Fungi</taxon>
        <taxon>Dikarya</taxon>
        <taxon>Ascomycota</taxon>
        <taxon>Pezizomycotina</taxon>
        <taxon>Sordariomycetes</taxon>
        <taxon>Sordariomycetidae</taxon>
        <taxon>Diaporthales</taxon>
        <taxon>Cytosporaceae</taxon>
        <taxon>Cytospora</taxon>
    </lineage>
</organism>
<proteinExistence type="predicted"/>
<evidence type="ECO:0000256" key="3">
    <source>
        <dbReference type="ARBA" id="ARBA00023125"/>
    </source>
</evidence>
<dbReference type="AlphaFoldDB" id="A0AAN9U837"/>
<dbReference type="GO" id="GO:0008270">
    <property type="term" value="F:zinc ion binding"/>
    <property type="evidence" value="ECO:0007669"/>
    <property type="project" value="InterPro"/>
</dbReference>
<dbReference type="GO" id="GO:0005634">
    <property type="term" value="C:nucleus"/>
    <property type="evidence" value="ECO:0007669"/>
    <property type="project" value="UniProtKB-SubCell"/>
</dbReference>
<feature type="domain" description="Xylanolytic transcriptional activator regulatory" evidence="5">
    <location>
        <begin position="177"/>
        <end position="306"/>
    </location>
</feature>
<evidence type="ECO:0000313" key="6">
    <source>
        <dbReference type="EMBL" id="KAK7743289.1"/>
    </source>
</evidence>
<protein>
    <recommendedName>
        <fullName evidence="5">Xylanolytic transcriptional activator regulatory domain-containing protein</fullName>
    </recommendedName>
</protein>
<dbReference type="CDD" id="cd12148">
    <property type="entry name" value="fungal_TF_MHR"/>
    <property type="match status" value="1"/>
</dbReference>
<evidence type="ECO:0000256" key="4">
    <source>
        <dbReference type="ARBA" id="ARBA00023242"/>
    </source>
</evidence>
<dbReference type="PANTHER" id="PTHR46910:SF3">
    <property type="entry name" value="HALOTOLERANCE PROTEIN 9-RELATED"/>
    <property type="match status" value="1"/>
</dbReference>
<keyword evidence="7" id="KW-1185">Reference proteome</keyword>
<dbReference type="InterPro" id="IPR050987">
    <property type="entry name" value="AtrR-like"/>
</dbReference>
<dbReference type="GO" id="GO:0006351">
    <property type="term" value="P:DNA-templated transcription"/>
    <property type="evidence" value="ECO:0007669"/>
    <property type="project" value="InterPro"/>
</dbReference>
<keyword evidence="4" id="KW-0539">Nucleus</keyword>
<comment type="caution">
    <text evidence="6">The sequence shown here is derived from an EMBL/GenBank/DDBJ whole genome shotgun (WGS) entry which is preliminary data.</text>
</comment>